<evidence type="ECO:0000313" key="3">
    <source>
        <dbReference type="Proteomes" id="UP000092713"/>
    </source>
</evidence>
<keyword evidence="1" id="KW-1133">Transmembrane helix</keyword>
<protein>
    <submittedName>
        <fullName evidence="2">Uncharacterized protein</fullName>
    </submittedName>
</protein>
<accession>A0A1A7C3K2</accession>
<keyword evidence="1" id="KW-0472">Membrane</keyword>
<name>A0A1A7C3K2_9BURK</name>
<feature type="transmembrane region" description="Helical" evidence="1">
    <location>
        <begin position="28"/>
        <end position="48"/>
    </location>
</feature>
<proteinExistence type="predicted"/>
<dbReference type="RefSeq" id="WP_171898947.1">
    <property type="nucleotide sequence ID" value="NZ_LOCQ01000056.1"/>
</dbReference>
<keyword evidence="1" id="KW-0812">Transmembrane</keyword>
<organism evidence="2 3">
    <name type="scientific">Janthinobacterium psychrotolerans</name>
    <dbReference type="NCBI Taxonomy" id="1747903"/>
    <lineage>
        <taxon>Bacteria</taxon>
        <taxon>Pseudomonadati</taxon>
        <taxon>Pseudomonadota</taxon>
        <taxon>Betaproteobacteria</taxon>
        <taxon>Burkholderiales</taxon>
        <taxon>Oxalobacteraceae</taxon>
        <taxon>Janthinobacterium</taxon>
    </lineage>
</organism>
<feature type="transmembrane region" description="Helical" evidence="1">
    <location>
        <begin position="6"/>
        <end position="21"/>
    </location>
</feature>
<dbReference type="EMBL" id="LOCQ01000056">
    <property type="protein sequence ID" value="OBV38888.1"/>
    <property type="molecule type" value="Genomic_DNA"/>
</dbReference>
<sequence>MTAYIPALIWSMSAVACLLVAKRRNLKATAPMACMVTLLGPLAIPYVLALKPVKRNAA</sequence>
<reference evidence="2 3" key="1">
    <citation type="submission" date="2016-04" db="EMBL/GenBank/DDBJ databases">
        <title>Draft genome sequence of Janthinobacterium psychrotolerans sp. nov., isolated from freshwater sediments in Denmark.</title>
        <authorList>
            <person name="Gong X."/>
            <person name="Skrivergaard S."/>
            <person name="Korsgaard B.S."/>
            <person name="Schreiber L."/>
            <person name="Marshall I.P."/>
            <person name="Finster K."/>
            <person name="Schramm A."/>
        </authorList>
    </citation>
    <scope>NUCLEOTIDE SEQUENCE [LARGE SCALE GENOMIC DNA]</scope>
    <source>
        <strain evidence="2 3">S3-2</strain>
    </source>
</reference>
<dbReference type="AlphaFoldDB" id="A0A1A7C3K2"/>
<evidence type="ECO:0000313" key="2">
    <source>
        <dbReference type="EMBL" id="OBV38888.1"/>
    </source>
</evidence>
<evidence type="ECO:0000256" key="1">
    <source>
        <dbReference type="SAM" id="Phobius"/>
    </source>
</evidence>
<gene>
    <name evidence="2" type="ORF">ASR47_1007204</name>
</gene>
<dbReference type="STRING" id="1747903.ASR47_1007204"/>
<comment type="caution">
    <text evidence="2">The sequence shown here is derived from an EMBL/GenBank/DDBJ whole genome shotgun (WGS) entry which is preliminary data.</text>
</comment>
<dbReference type="Proteomes" id="UP000092713">
    <property type="component" value="Unassembled WGS sequence"/>
</dbReference>
<keyword evidence="3" id="KW-1185">Reference proteome</keyword>